<dbReference type="Gene3D" id="2.115.10.20">
    <property type="entry name" value="Glycosyl hydrolase domain, family 43"/>
    <property type="match status" value="1"/>
</dbReference>
<dbReference type="SUPFAM" id="SSF75005">
    <property type="entry name" value="Arabinanase/levansucrase/invertase"/>
    <property type="match status" value="1"/>
</dbReference>
<gene>
    <name evidence="1" type="ORF">EXM65_08350</name>
    <name evidence="2" type="ORF">FC774_02095</name>
    <name evidence="3" type="ORF">FDB51_07450</name>
</gene>
<dbReference type="AlphaFoldDB" id="A0A0M1LU92"/>
<protein>
    <submittedName>
        <fullName evidence="1">DUF1861 family protein</fullName>
    </submittedName>
</protein>
<accession>A0A0M1LU92</accession>
<dbReference type="OrthoDB" id="7544904at2"/>
<evidence type="ECO:0000313" key="6">
    <source>
        <dbReference type="Proteomes" id="UP000476820"/>
    </source>
</evidence>
<dbReference type="RefSeq" id="WP_026140554.1">
    <property type="nucleotide sequence ID" value="NZ_JACBBU010000005.1"/>
</dbReference>
<dbReference type="EMBL" id="SWOV01000003">
    <property type="protein sequence ID" value="NFF86698.1"/>
    <property type="molecule type" value="Genomic_DNA"/>
</dbReference>
<proteinExistence type="predicted"/>
<organism evidence="1 4">
    <name type="scientific">Clostridium botulinum</name>
    <dbReference type="NCBI Taxonomy" id="1491"/>
    <lineage>
        <taxon>Bacteria</taxon>
        <taxon>Bacillati</taxon>
        <taxon>Bacillota</taxon>
        <taxon>Clostridia</taxon>
        <taxon>Eubacteriales</taxon>
        <taxon>Clostridiaceae</taxon>
        <taxon>Clostridium</taxon>
    </lineage>
</organism>
<evidence type="ECO:0000313" key="4">
    <source>
        <dbReference type="Proteomes" id="UP000472355"/>
    </source>
</evidence>
<dbReference type="EMBL" id="SGKU01000019">
    <property type="protein sequence ID" value="NFA42586.1"/>
    <property type="molecule type" value="Genomic_DNA"/>
</dbReference>
<evidence type="ECO:0000313" key="2">
    <source>
        <dbReference type="EMBL" id="NFF86698.1"/>
    </source>
</evidence>
<name>A0A0M1LU92_CLOBO</name>
<reference evidence="5 6" key="2">
    <citation type="submission" date="2019-04" db="EMBL/GenBank/DDBJ databases">
        <title>Genome sequencing of Clostridium botulinum Groups I-IV and Clostridium butyricum.</title>
        <authorList>
            <person name="Brunt J."/>
            <person name="Van Vliet A.H.M."/>
            <person name="Stringer S.C."/>
            <person name="Carter A.T."/>
            <person name="Peck M.W."/>
        </authorList>
    </citation>
    <scope>NUCLEOTIDE SEQUENCE [LARGE SCALE GENOMIC DNA]</scope>
    <source>
        <strain evidence="2 6">1605</strain>
        <strain evidence="3 5">CB-K-33E</strain>
    </source>
</reference>
<dbReference type="PANTHER" id="PTHR37036">
    <property type="match status" value="1"/>
</dbReference>
<dbReference type="Proteomes" id="UP000473681">
    <property type="component" value="Unassembled WGS sequence"/>
</dbReference>
<reference evidence="1 4" key="1">
    <citation type="submission" date="2019-02" db="EMBL/GenBank/DDBJ databases">
        <title>Genome sequencing of Clostridium botulinum clinical isolates.</title>
        <authorList>
            <person name="Brunt J."/>
            <person name="Van Vliet A.H.M."/>
            <person name="Stringer S.C."/>
            <person name="Grant K.A."/>
            <person name="Carter A.C."/>
            <person name="Peck M.W."/>
        </authorList>
    </citation>
    <scope>NUCLEOTIDE SEQUENCE [LARGE SCALE GENOMIC DNA]</scope>
    <source>
        <strain evidence="1 4">H113700579</strain>
    </source>
</reference>
<dbReference type="EMBL" id="SWVK01000008">
    <property type="protein sequence ID" value="NFN34968.1"/>
    <property type="molecule type" value="Genomic_DNA"/>
</dbReference>
<dbReference type="Proteomes" id="UP000472355">
    <property type="component" value="Unassembled WGS sequence"/>
</dbReference>
<dbReference type="InterPro" id="IPR015045">
    <property type="entry name" value="MPT-1-like_LmxM"/>
</dbReference>
<evidence type="ECO:0000313" key="3">
    <source>
        <dbReference type="EMBL" id="NFN34968.1"/>
    </source>
</evidence>
<evidence type="ECO:0000313" key="5">
    <source>
        <dbReference type="Proteomes" id="UP000473681"/>
    </source>
</evidence>
<dbReference type="Proteomes" id="UP000476820">
    <property type="component" value="Unassembled WGS sequence"/>
</dbReference>
<dbReference type="PANTHER" id="PTHR37036:SF2">
    <property type="entry name" value="DUF1861 FAMILY PROTEIN"/>
    <property type="match status" value="1"/>
</dbReference>
<sequence>MKDMKTCEILLAEYLKSESKIYGVEKINFINVGENDVYNISAPFVDNDKTIIAGRVEARDSEHSTVYFFEKNDEGWSPIDSYQTFSLQDPFFTKINNELIVGGVEIFPHPEIEGTLKWRTIFYKGKDVASLQRFFVGPDGMKDLRLVQLLDKRIGVLTRPQGEKGGRGRIGFSIINTLEELNIKVIEDSPLLDGLFVDEEWGGANEARPLNETTLGILGHVACFDKDGNRHYYPMTFELNINTLEVKNQKLIAVRKDFKPGQAKRPDLEDVVFSGGLEIKEDKATLYAGISDAEAQFIIIDNPFK</sequence>
<dbReference type="InterPro" id="IPR023296">
    <property type="entry name" value="Glyco_hydro_beta-prop_sf"/>
</dbReference>
<comment type="caution">
    <text evidence="1">The sequence shown here is derived from an EMBL/GenBank/DDBJ whole genome shotgun (WGS) entry which is preliminary data.</text>
</comment>
<evidence type="ECO:0000313" key="1">
    <source>
        <dbReference type="EMBL" id="NFA42586.1"/>
    </source>
</evidence>
<dbReference type="Pfam" id="PF08950">
    <property type="entry name" value="DUF1861"/>
    <property type="match status" value="1"/>
</dbReference>